<feature type="transmembrane region" description="Helical" evidence="1">
    <location>
        <begin position="197"/>
        <end position="215"/>
    </location>
</feature>
<reference evidence="2" key="1">
    <citation type="submission" date="2021-04" db="EMBL/GenBank/DDBJ databases">
        <title>Devosia litorisediminis sp. nov., isolated from a sand dune.</title>
        <authorList>
            <person name="Park S."/>
            <person name="Yoon J.-H."/>
        </authorList>
    </citation>
    <scope>NUCLEOTIDE SEQUENCE</scope>
    <source>
        <strain evidence="2">BSSL-BM10</strain>
    </source>
</reference>
<accession>A0A942E9V0</accession>
<feature type="transmembrane region" description="Helical" evidence="1">
    <location>
        <begin position="12"/>
        <end position="38"/>
    </location>
</feature>
<dbReference type="Pfam" id="PF14329">
    <property type="entry name" value="DUF4386"/>
    <property type="match status" value="1"/>
</dbReference>
<keyword evidence="1" id="KW-1133">Transmembrane helix</keyword>
<keyword evidence="3" id="KW-1185">Reference proteome</keyword>
<feature type="transmembrane region" description="Helical" evidence="1">
    <location>
        <begin position="91"/>
        <end position="111"/>
    </location>
</feature>
<evidence type="ECO:0000256" key="1">
    <source>
        <dbReference type="SAM" id="Phobius"/>
    </source>
</evidence>
<dbReference type="AlphaFoldDB" id="A0A942E9V0"/>
<dbReference type="InterPro" id="IPR025495">
    <property type="entry name" value="DUF4386"/>
</dbReference>
<gene>
    <name evidence="2" type="ORF">KD146_06010</name>
</gene>
<organism evidence="2 3">
    <name type="scientific">Devosia litorisediminis</name>
    <dbReference type="NCBI Taxonomy" id="2829817"/>
    <lineage>
        <taxon>Bacteria</taxon>
        <taxon>Pseudomonadati</taxon>
        <taxon>Pseudomonadota</taxon>
        <taxon>Alphaproteobacteria</taxon>
        <taxon>Hyphomicrobiales</taxon>
        <taxon>Devosiaceae</taxon>
        <taxon>Devosia</taxon>
    </lineage>
</organism>
<evidence type="ECO:0000313" key="2">
    <source>
        <dbReference type="EMBL" id="MBS3848247.1"/>
    </source>
</evidence>
<evidence type="ECO:0000313" key="3">
    <source>
        <dbReference type="Proteomes" id="UP000678281"/>
    </source>
</evidence>
<protein>
    <submittedName>
        <fullName evidence="2">DUF4386 family protein</fullName>
    </submittedName>
</protein>
<feature type="transmembrane region" description="Helical" evidence="1">
    <location>
        <begin position="174"/>
        <end position="191"/>
    </location>
</feature>
<sequence>MFSLQKWGAAAGFGAAATYIFGFILLLTVLAGSGYGMADADPASVVSFVINEQTLMTSWYTIIYVVNGFLVALLAVALADIFKPHAPTLSSVVQVFGALWATLVVGAGMVANVGKEVVATQYASDPEGAVLMWQIFSGVENGLGGGNEIAGAVWAIVVGAAMLRTALMPKSLGCFSLVIGVSGLLTLIPALNDTAGPVFGLGYIAWFVWVGFVLLNRKA</sequence>
<name>A0A942E9V0_9HYPH</name>
<dbReference type="EMBL" id="JAGXTP010000001">
    <property type="protein sequence ID" value="MBS3848247.1"/>
    <property type="molecule type" value="Genomic_DNA"/>
</dbReference>
<dbReference type="RefSeq" id="WP_212657808.1">
    <property type="nucleotide sequence ID" value="NZ_JAGXTP010000001.1"/>
</dbReference>
<dbReference type="Proteomes" id="UP000678281">
    <property type="component" value="Unassembled WGS sequence"/>
</dbReference>
<keyword evidence="1" id="KW-0472">Membrane</keyword>
<feature type="transmembrane region" description="Helical" evidence="1">
    <location>
        <begin position="58"/>
        <end position="79"/>
    </location>
</feature>
<keyword evidence="1" id="KW-0812">Transmembrane</keyword>
<proteinExistence type="predicted"/>
<comment type="caution">
    <text evidence="2">The sequence shown here is derived from an EMBL/GenBank/DDBJ whole genome shotgun (WGS) entry which is preliminary data.</text>
</comment>